<dbReference type="OrthoDB" id="1524907at2"/>
<comment type="caution">
    <text evidence="2">The sequence shown here is derived from an EMBL/GenBank/DDBJ whole genome shotgun (WGS) entry which is preliminary data.</text>
</comment>
<sequence length="109" mass="12769">MNDHKDSFSQYILEQLAPLGELKIGRFFGGKSIKYQNKQFCMLMKNRLYFRVSRNNLSDYLDNGSEPFSYLTKNGRVQVKKYYEVPADVLDDIDALRTWAKRAIEAAFK</sequence>
<protein>
    <recommendedName>
        <fullName evidence="1">TfoX N-terminal domain-containing protein</fullName>
    </recommendedName>
</protein>
<dbReference type="PANTHER" id="PTHR36121">
    <property type="entry name" value="PROTEIN SXY"/>
    <property type="match status" value="1"/>
</dbReference>
<dbReference type="Pfam" id="PF04993">
    <property type="entry name" value="TfoX_N"/>
    <property type="match status" value="1"/>
</dbReference>
<evidence type="ECO:0000259" key="1">
    <source>
        <dbReference type="Pfam" id="PF04993"/>
    </source>
</evidence>
<proteinExistence type="predicted"/>
<dbReference type="InterPro" id="IPR047525">
    <property type="entry name" value="TfoX-like"/>
</dbReference>
<evidence type="ECO:0000313" key="2">
    <source>
        <dbReference type="EMBL" id="KLN59419.1"/>
    </source>
</evidence>
<dbReference type="EMBL" id="LAQL01000016">
    <property type="protein sequence ID" value="KLN59419.1"/>
    <property type="molecule type" value="Genomic_DNA"/>
</dbReference>
<reference evidence="2 3" key="1">
    <citation type="submission" date="2015-03" db="EMBL/GenBank/DDBJ databases">
        <title>Genome Sequence of Kiloniella spongiae MEBiC09566, isolated from a marine sponge.</title>
        <authorList>
            <person name="Shao Z."/>
            <person name="Wang L."/>
            <person name="Li X."/>
        </authorList>
    </citation>
    <scope>NUCLEOTIDE SEQUENCE [LARGE SCALE GENOMIC DNA]</scope>
    <source>
        <strain evidence="2 3">MEBiC09566</strain>
    </source>
</reference>
<gene>
    <name evidence="2" type="ORF">WH96_17745</name>
</gene>
<dbReference type="PANTHER" id="PTHR36121:SF1">
    <property type="entry name" value="PROTEIN SXY"/>
    <property type="match status" value="1"/>
</dbReference>
<accession>A0A0H2MA91</accession>
<dbReference type="Gene3D" id="3.30.1460.30">
    <property type="entry name" value="YgaC/TfoX-N like chaperone"/>
    <property type="match status" value="1"/>
</dbReference>
<dbReference type="SUPFAM" id="SSF159894">
    <property type="entry name" value="YgaC/TfoX-N like"/>
    <property type="match status" value="1"/>
</dbReference>
<dbReference type="InterPro" id="IPR007076">
    <property type="entry name" value="TfoX_N"/>
</dbReference>
<dbReference type="Proteomes" id="UP000035444">
    <property type="component" value="Unassembled WGS sequence"/>
</dbReference>
<dbReference type="STRING" id="1489064.WH96_17745"/>
<dbReference type="AlphaFoldDB" id="A0A0H2MA91"/>
<organism evidence="2 3">
    <name type="scientific">Kiloniella spongiae</name>
    <dbReference type="NCBI Taxonomy" id="1489064"/>
    <lineage>
        <taxon>Bacteria</taxon>
        <taxon>Pseudomonadati</taxon>
        <taxon>Pseudomonadota</taxon>
        <taxon>Alphaproteobacteria</taxon>
        <taxon>Rhodospirillales</taxon>
        <taxon>Kiloniellaceae</taxon>
        <taxon>Kiloniella</taxon>
    </lineage>
</organism>
<feature type="domain" description="TfoX N-terminal" evidence="1">
    <location>
        <begin position="14"/>
        <end position="107"/>
    </location>
</feature>
<name>A0A0H2MA91_9PROT</name>
<evidence type="ECO:0000313" key="3">
    <source>
        <dbReference type="Proteomes" id="UP000035444"/>
    </source>
</evidence>
<keyword evidence="3" id="KW-1185">Reference proteome</keyword>